<keyword evidence="3" id="KW-0472">Membrane</keyword>
<keyword evidence="3" id="KW-0812">Transmembrane</keyword>
<accession>A0ABT8GN30</accession>
<evidence type="ECO:0000256" key="3">
    <source>
        <dbReference type="SAM" id="Phobius"/>
    </source>
</evidence>
<dbReference type="InterPro" id="IPR037185">
    <property type="entry name" value="EmrE-like"/>
</dbReference>
<evidence type="ECO:0000313" key="6">
    <source>
        <dbReference type="Proteomes" id="UP001172743"/>
    </source>
</evidence>
<evidence type="ECO:0000256" key="2">
    <source>
        <dbReference type="ARBA" id="ARBA00007362"/>
    </source>
</evidence>
<comment type="subcellular location">
    <subcellularLocation>
        <location evidence="1">Endomembrane system</location>
        <topology evidence="1">Multi-pass membrane protein</topology>
    </subcellularLocation>
</comment>
<comment type="similarity">
    <text evidence="2">Belongs to the EamA transporter family.</text>
</comment>
<gene>
    <name evidence="5" type="ORF">QYB95_04670</name>
</gene>
<evidence type="ECO:0000313" key="5">
    <source>
        <dbReference type="EMBL" id="MDN4492825.1"/>
    </source>
</evidence>
<feature type="transmembrane region" description="Helical" evidence="3">
    <location>
        <begin position="51"/>
        <end position="81"/>
    </location>
</feature>
<evidence type="ECO:0000256" key="1">
    <source>
        <dbReference type="ARBA" id="ARBA00004127"/>
    </source>
</evidence>
<dbReference type="SUPFAM" id="SSF103481">
    <property type="entry name" value="Multidrug resistance efflux transporter EmrE"/>
    <property type="match status" value="1"/>
</dbReference>
<proteinExistence type="inferred from homology"/>
<sequence length="96" mass="10371">MPLTGYSSQDWMVFVLLAIFPTGAHIIYNMLLNYVNTTTVSMCTLGEPVGASLLAIVLGEMLTTIEIIGGSLIIIGIYLFLRMQSVSNEVLSKEAG</sequence>
<evidence type="ECO:0000259" key="4">
    <source>
        <dbReference type="Pfam" id="PF00892"/>
    </source>
</evidence>
<feature type="transmembrane region" description="Helical" evidence="3">
    <location>
        <begin position="12"/>
        <end position="31"/>
    </location>
</feature>
<dbReference type="Proteomes" id="UP001172743">
    <property type="component" value="Unassembled WGS sequence"/>
</dbReference>
<name>A0ABT8GN30_9BACL</name>
<feature type="domain" description="EamA" evidence="4">
    <location>
        <begin position="8"/>
        <end position="81"/>
    </location>
</feature>
<keyword evidence="3" id="KW-1133">Transmembrane helix</keyword>
<dbReference type="InterPro" id="IPR000620">
    <property type="entry name" value="EamA_dom"/>
</dbReference>
<organism evidence="5 6">
    <name type="scientific">Ureibacillus aquaedulcis</name>
    <dbReference type="NCBI Taxonomy" id="3058421"/>
    <lineage>
        <taxon>Bacteria</taxon>
        <taxon>Bacillati</taxon>
        <taxon>Bacillota</taxon>
        <taxon>Bacilli</taxon>
        <taxon>Bacillales</taxon>
        <taxon>Caryophanaceae</taxon>
        <taxon>Ureibacillus</taxon>
    </lineage>
</organism>
<dbReference type="EMBL" id="JAUHTQ010000002">
    <property type="protein sequence ID" value="MDN4492825.1"/>
    <property type="molecule type" value="Genomic_DNA"/>
</dbReference>
<protein>
    <submittedName>
        <fullName evidence="5">EamA family transporter</fullName>
    </submittedName>
</protein>
<keyword evidence="6" id="KW-1185">Reference proteome</keyword>
<reference evidence="5" key="1">
    <citation type="submission" date="2023-07" db="EMBL/GenBank/DDBJ databases">
        <title>Ureibacillus sp. isolated from freshwater well.</title>
        <authorList>
            <person name="Kirdat K."/>
            <person name="Bhatt A."/>
            <person name="Teware R."/>
            <person name="Bhavsar Y."/>
            <person name="Yadav A."/>
        </authorList>
    </citation>
    <scope>NUCLEOTIDE SEQUENCE</scope>
    <source>
        <strain evidence="5">BA0131</strain>
    </source>
</reference>
<dbReference type="Pfam" id="PF00892">
    <property type="entry name" value="EamA"/>
    <property type="match status" value="1"/>
</dbReference>
<comment type="caution">
    <text evidence="5">The sequence shown here is derived from an EMBL/GenBank/DDBJ whole genome shotgun (WGS) entry which is preliminary data.</text>
</comment>